<dbReference type="Proteomes" id="UP000629365">
    <property type="component" value="Unassembled WGS sequence"/>
</dbReference>
<reference evidence="3" key="1">
    <citation type="journal article" date="2019" name="Int. J. Syst. Evol. Microbiol.">
        <title>The Global Catalogue of Microorganisms (GCM) 10K type strain sequencing project: providing services to taxonomists for standard genome sequencing and annotation.</title>
        <authorList>
            <consortium name="The Broad Institute Genomics Platform"/>
            <consortium name="The Broad Institute Genome Sequencing Center for Infectious Disease"/>
            <person name="Wu L."/>
            <person name="Ma J."/>
        </authorList>
    </citation>
    <scope>NUCLEOTIDE SEQUENCE [LARGE SCALE GENOMIC DNA]</scope>
    <source>
        <strain evidence="3">CCM 7640</strain>
    </source>
</reference>
<evidence type="ECO:0000313" key="3">
    <source>
        <dbReference type="Proteomes" id="UP000629365"/>
    </source>
</evidence>
<evidence type="ECO:0000259" key="1">
    <source>
        <dbReference type="Pfam" id="PF00899"/>
    </source>
</evidence>
<proteinExistence type="predicted"/>
<dbReference type="PANTHER" id="PTHR10953">
    <property type="entry name" value="UBIQUITIN-ACTIVATING ENZYME E1"/>
    <property type="match status" value="1"/>
</dbReference>
<gene>
    <name evidence="2" type="ORF">GCM10007269_11450</name>
</gene>
<feature type="domain" description="THIF-type NAD/FAD binding fold" evidence="1">
    <location>
        <begin position="178"/>
        <end position="414"/>
    </location>
</feature>
<dbReference type="SUPFAM" id="SSF69572">
    <property type="entry name" value="Activating enzymes of the ubiquitin-like proteins"/>
    <property type="match status" value="1"/>
</dbReference>
<dbReference type="InterPro" id="IPR045886">
    <property type="entry name" value="ThiF/MoeB/HesA"/>
</dbReference>
<dbReference type="InterPro" id="IPR000594">
    <property type="entry name" value="ThiF_NAD_FAD-bd"/>
</dbReference>
<keyword evidence="3" id="KW-1185">Reference proteome</keyword>
<dbReference type="Gene3D" id="3.40.50.720">
    <property type="entry name" value="NAD(P)-binding Rossmann-like Domain"/>
    <property type="match status" value="1"/>
</dbReference>
<accession>A0ABQ1RHG4</accession>
<dbReference type="InterPro" id="IPR035985">
    <property type="entry name" value="Ubiquitin-activating_enz"/>
</dbReference>
<dbReference type="Pfam" id="PF00899">
    <property type="entry name" value="ThiF"/>
    <property type="match status" value="1"/>
</dbReference>
<protein>
    <submittedName>
        <fullName evidence="2">Thiamine biosynthesis protein ThiF</fullName>
    </submittedName>
</protein>
<sequence length="482" mass="51814">MSGPWSVVMTGEQWDDLRVHLFPGDRDEHGAVLRCGIARSPRGNRLLVRDVVLAENGVDYVAGDRGYRKLTASFVADNIDVCADEDLAYLAVHNHGGHANVGFSTTDMASHERGYPALLDINDGVPVGALVFATGAVAGDIWLGGGERAEITHLRVAGRPQMTLTPNPLTAAIADPGYDRQTRIFGDRGQAVLAGSKVAVVGLGGAGSLISEYLARLGVGELILIDPDRIDPTNLPRVVGARRSDAMTWLRDPRRPAFLRTIGDRIAFFKVRIAARVAREASPTVRITAVPRSVLDSDVAAMLTDCDHIFLAADSALVRRLVNSITHQYLVPHTQVGSKVSVKNGEVTDIFSVSRMSSPGSGCLQCNGLIPAWKLTEEATSPEQRRRQRYVEDDAVHAPSVITLNAVAASRAVDDWLMAVGGLVEADVTRDRWAMYHPLVDEPVEVEPTQKPGCLQCGPSRFAKGDGATLPVLLHPAGATVR</sequence>
<dbReference type="EMBL" id="BMCM01000001">
    <property type="protein sequence ID" value="GGD69958.1"/>
    <property type="molecule type" value="Genomic_DNA"/>
</dbReference>
<dbReference type="PANTHER" id="PTHR10953:SF247">
    <property type="entry name" value="SLL6053 PROTEIN"/>
    <property type="match status" value="1"/>
</dbReference>
<organism evidence="2 3">
    <name type="scientific">Microbacterium murale</name>
    <dbReference type="NCBI Taxonomy" id="1081040"/>
    <lineage>
        <taxon>Bacteria</taxon>
        <taxon>Bacillati</taxon>
        <taxon>Actinomycetota</taxon>
        <taxon>Actinomycetes</taxon>
        <taxon>Micrococcales</taxon>
        <taxon>Microbacteriaceae</taxon>
        <taxon>Microbacterium</taxon>
    </lineage>
</organism>
<name>A0ABQ1RHG4_9MICO</name>
<evidence type="ECO:0000313" key="2">
    <source>
        <dbReference type="EMBL" id="GGD69958.1"/>
    </source>
</evidence>
<comment type="caution">
    <text evidence="2">The sequence shown here is derived from an EMBL/GenBank/DDBJ whole genome shotgun (WGS) entry which is preliminary data.</text>
</comment>